<evidence type="ECO:0000313" key="2">
    <source>
        <dbReference type="Proteomes" id="UP001211639"/>
    </source>
</evidence>
<accession>A0AAF0B9F9</accession>
<proteinExistence type="predicted"/>
<sequence length="69" mass="8035">MQTANIKVNVKKANQFMFYFKDSHDAYLTLAKRAPTIAQRVKHAEKARLCRTYYKNASEFARIATSKIH</sequence>
<dbReference type="EMBL" id="OQ025560">
    <property type="protein sequence ID" value="WBY65443.1"/>
    <property type="molecule type" value="Genomic_DNA"/>
</dbReference>
<gene>
    <name evidence="1" type="ORF">FP3_000012</name>
</gene>
<organism evidence="1 2">
    <name type="scientific">Pasteurella phage vB_PmuM_CFP3</name>
    <dbReference type="NCBI Taxonomy" id="3017169"/>
    <lineage>
        <taxon>Viruses</taxon>
        <taxon>Duplodnaviria</taxon>
        <taxon>Heunggongvirae</taxon>
        <taxon>Uroviricota</taxon>
        <taxon>Caudoviricetes</taxon>
        <taxon>Peduoviridae</taxon>
        <taxon>Irtavirus</taxon>
        <taxon>Irtavirus CFP3</taxon>
    </lineage>
</organism>
<reference evidence="1" key="1">
    <citation type="submission" date="2022-12" db="EMBL/GenBank/DDBJ databases">
        <title>Complete genomic sequence of Pasteurella multocida phage vB_PmuM_CFP3.</title>
        <authorList>
            <person name="Cheng L."/>
            <person name="Chen H."/>
            <person name="Jiang N."/>
            <person name="Fu Q."/>
            <person name="Liu R."/>
            <person name="Huang Y."/>
            <person name="Fu G."/>
        </authorList>
    </citation>
    <scope>NUCLEOTIDE SEQUENCE</scope>
</reference>
<name>A0AAF0B9F9_9CAUD</name>
<keyword evidence="2" id="KW-1185">Reference proteome</keyword>
<evidence type="ECO:0000313" key="1">
    <source>
        <dbReference type="EMBL" id="WBY65443.1"/>
    </source>
</evidence>
<dbReference type="Proteomes" id="UP001211639">
    <property type="component" value="Segment"/>
</dbReference>
<protein>
    <submittedName>
        <fullName evidence="1">Uncharacterized protein</fullName>
    </submittedName>
</protein>